<sequence>TLQSQSDYIEEWVSRKPLFLKAFYDKEARPEPSLCSGCALPEATWRCRDCLRQPLFCRSCCNKGHALQPFHRVQQWNGNSWADGWLRSTGVALHLGHGGKLCPSAEYVRATPMDEDDENGPLPKPAHLSYSKGAVDEHGNRLITVVHINGVHQIGVAWCHCPSAQQRDLQLMDIGLFPASYKQPQTAFTMEVLEGFTLDVLECKTTASQYYSKLRRATSKEFPYAVPDRYRELLRVSRAYRDLKALQSQGFGFDDSKPGPGDLAVFCPRCPQAGINLPQDWRQRPDADLVVRTFLMDGNFTAEHMKMRRPENDVALRDGLGFFVRRQPYQRHLAASVEAKPPKSTCHNHRAHEKANGNSMRHDLEATGIGATACLHGCLIPHSVVDFQKGERQMNMDYSLTQAVSYKMGDIPVAIVSYDINCQYMVNFLRRISDSKFMSFPKGVDIRAVIPLWHIHAHQKKCLAQFSPSFMTLCRQLCGEVIETLWSYLNDLSSSARGSTTSGRQEILDDAMNNSNWMKLVRTVVTICQEAKAAVAGMAESREAFRRMDANLSRQQSEHYLSIYNAAMERRKADVTAMDVFDVQADKAPGKALILADMAEAEVAEGDAPGLAAWLSQGLKIQETQLSVAWHVKKLGKKPTADARYKVAQSRSQLLSAINTFQESSAKYISALADIEDDDDLASGWVPIRGPELDDGSDDEDGLPAAGLAAWEACRDDADPDAEVVPENLPISLPSTLGAELCCRYGLLGLQRKELQLRIGQANDALHQIRLAIGHKAHHFQNDVRAANTTRTKTRAWAKVLRIETTVKHNARIYRRTRHAILQLDPEASLSSRYQALKDEDLKVDTAALSSEARGQRNKQLAWFWAVDAQEQMADDGWMGEFYRVHWLRAKAQLDRWREEIRGLTLDMDLTEGYFAAMESKWKGKVVLARETQLAGHEAHAWGQVHMWQMFGQHAAEHFELPRRELAKVDLS</sequence>
<proteinExistence type="predicted"/>
<feature type="non-terminal residue" evidence="1">
    <location>
        <position position="1"/>
    </location>
</feature>
<dbReference type="EMBL" id="MU276419">
    <property type="protein sequence ID" value="KAI0038755.1"/>
    <property type="molecule type" value="Genomic_DNA"/>
</dbReference>
<organism evidence="1 2">
    <name type="scientific">Auriscalpium vulgare</name>
    <dbReference type="NCBI Taxonomy" id="40419"/>
    <lineage>
        <taxon>Eukaryota</taxon>
        <taxon>Fungi</taxon>
        <taxon>Dikarya</taxon>
        <taxon>Basidiomycota</taxon>
        <taxon>Agaricomycotina</taxon>
        <taxon>Agaricomycetes</taxon>
        <taxon>Russulales</taxon>
        <taxon>Auriscalpiaceae</taxon>
        <taxon>Auriscalpium</taxon>
    </lineage>
</organism>
<reference evidence="1" key="1">
    <citation type="submission" date="2021-02" db="EMBL/GenBank/DDBJ databases">
        <authorList>
            <consortium name="DOE Joint Genome Institute"/>
            <person name="Ahrendt S."/>
            <person name="Looney B.P."/>
            <person name="Miyauchi S."/>
            <person name="Morin E."/>
            <person name="Drula E."/>
            <person name="Courty P.E."/>
            <person name="Chicoki N."/>
            <person name="Fauchery L."/>
            <person name="Kohler A."/>
            <person name="Kuo A."/>
            <person name="Labutti K."/>
            <person name="Pangilinan J."/>
            <person name="Lipzen A."/>
            <person name="Riley R."/>
            <person name="Andreopoulos W."/>
            <person name="He G."/>
            <person name="Johnson J."/>
            <person name="Barry K.W."/>
            <person name="Grigoriev I.V."/>
            <person name="Nagy L."/>
            <person name="Hibbett D."/>
            <person name="Henrissat B."/>
            <person name="Matheny P.B."/>
            <person name="Labbe J."/>
            <person name="Martin F."/>
        </authorList>
    </citation>
    <scope>NUCLEOTIDE SEQUENCE</scope>
    <source>
        <strain evidence="1">FP105234-sp</strain>
    </source>
</reference>
<evidence type="ECO:0000313" key="1">
    <source>
        <dbReference type="EMBL" id="KAI0038755.1"/>
    </source>
</evidence>
<name>A0ACB8R3V2_9AGAM</name>
<evidence type="ECO:0000313" key="2">
    <source>
        <dbReference type="Proteomes" id="UP000814033"/>
    </source>
</evidence>
<dbReference type="Proteomes" id="UP000814033">
    <property type="component" value="Unassembled WGS sequence"/>
</dbReference>
<gene>
    <name evidence="1" type="ORF">FA95DRAFT_1505108</name>
</gene>
<keyword evidence="2" id="KW-1185">Reference proteome</keyword>
<comment type="caution">
    <text evidence="1">The sequence shown here is derived from an EMBL/GenBank/DDBJ whole genome shotgun (WGS) entry which is preliminary data.</text>
</comment>
<reference evidence="1" key="2">
    <citation type="journal article" date="2022" name="New Phytol.">
        <title>Evolutionary transition to the ectomycorrhizal habit in the genomes of a hyperdiverse lineage of mushroom-forming fungi.</title>
        <authorList>
            <person name="Looney B."/>
            <person name="Miyauchi S."/>
            <person name="Morin E."/>
            <person name="Drula E."/>
            <person name="Courty P.E."/>
            <person name="Kohler A."/>
            <person name="Kuo A."/>
            <person name="LaButti K."/>
            <person name="Pangilinan J."/>
            <person name="Lipzen A."/>
            <person name="Riley R."/>
            <person name="Andreopoulos W."/>
            <person name="He G."/>
            <person name="Johnson J."/>
            <person name="Nolan M."/>
            <person name="Tritt A."/>
            <person name="Barry K.W."/>
            <person name="Grigoriev I.V."/>
            <person name="Nagy L.G."/>
            <person name="Hibbett D."/>
            <person name="Henrissat B."/>
            <person name="Matheny P.B."/>
            <person name="Labbe J."/>
            <person name="Martin F.M."/>
        </authorList>
    </citation>
    <scope>NUCLEOTIDE SEQUENCE</scope>
    <source>
        <strain evidence="1">FP105234-sp</strain>
    </source>
</reference>
<protein>
    <submittedName>
        <fullName evidence="1">Uncharacterized protein</fullName>
    </submittedName>
</protein>
<accession>A0ACB8R3V2</accession>